<evidence type="ECO:0000313" key="4">
    <source>
        <dbReference type="Proteomes" id="UP000264883"/>
    </source>
</evidence>
<dbReference type="PANTHER" id="PTHR39966:SF1">
    <property type="entry name" value="HEMERYTHRIN-LIKE DOMAIN-CONTAINING PROTEIN"/>
    <property type="match status" value="1"/>
</dbReference>
<proteinExistence type="predicted"/>
<gene>
    <name evidence="3" type="ORF">BEN51_08695</name>
</gene>
<dbReference type="AlphaFoldDB" id="A0A343JDE9"/>
<accession>A0A343JDE9</accession>
<sequence length="187" mass="22131">MDAINLMVEEHKNIKLMLKIVRKVSFNIMNGGQVNFDEFDKIIDFIRNYADKHHHKKEEDYLFNKMVEEIGPTAEKVVNQGMLVEHDWGRLFIRRLDEALKDLKEGKEEAKLDIVANAVGYTNLLKDHIHKEDNVIYNFARRQLKAETLEKINEECESFEKETIEEAKKYLDILTDLAKKYEIEMEE</sequence>
<dbReference type="KEGG" id="cia:BEN51_08695"/>
<feature type="domain" description="Hemerythrin-like" evidence="2">
    <location>
        <begin position="3"/>
        <end position="139"/>
    </location>
</feature>
<organism evidence="3 4">
    <name type="scientific">Clostridium isatidis</name>
    <dbReference type="NCBI Taxonomy" id="182773"/>
    <lineage>
        <taxon>Bacteria</taxon>
        <taxon>Bacillati</taxon>
        <taxon>Bacillota</taxon>
        <taxon>Clostridia</taxon>
        <taxon>Eubacteriales</taxon>
        <taxon>Clostridiaceae</taxon>
        <taxon>Clostridium</taxon>
    </lineage>
</organism>
<evidence type="ECO:0000313" key="3">
    <source>
        <dbReference type="EMBL" id="ASW43557.1"/>
    </source>
</evidence>
<dbReference type="Proteomes" id="UP000264883">
    <property type="component" value="Chromosome"/>
</dbReference>
<dbReference type="PANTHER" id="PTHR39966">
    <property type="entry name" value="BLL2471 PROTEIN-RELATED"/>
    <property type="match status" value="1"/>
</dbReference>
<dbReference type="InterPro" id="IPR012312">
    <property type="entry name" value="Hemerythrin-like"/>
</dbReference>
<dbReference type="OrthoDB" id="9785474at2"/>
<keyword evidence="1" id="KW-0175">Coiled coil</keyword>
<keyword evidence="4" id="KW-1185">Reference proteome</keyword>
<dbReference type="CDD" id="cd12108">
    <property type="entry name" value="Hr-like"/>
    <property type="match status" value="1"/>
</dbReference>
<evidence type="ECO:0000259" key="2">
    <source>
        <dbReference type="Pfam" id="PF01814"/>
    </source>
</evidence>
<evidence type="ECO:0000256" key="1">
    <source>
        <dbReference type="SAM" id="Coils"/>
    </source>
</evidence>
<dbReference type="GO" id="GO:0005886">
    <property type="term" value="C:plasma membrane"/>
    <property type="evidence" value="ECO:0007669"/>
    <property type="project" value="TreeGrafter"/>
</dbReference>
<dbReference type="EMBL" id="CP016786">
    <property type="protein sequence ID" value="ASW43557.1"/>
    <property type="molecule type" value="Genomic_DNA"/>
</dbReference>
<dbReference type="Gene3D" id="1.20.120.520">
    <property type="entry name" value="nmb1532 protein domain like"/>
    <property type="match status" value="1"/>
</dbReference>
<dbReference type="Pfam" id="PF01814">
    <property type="entry name" value="Hemerythrin"/>
    <property type="match status" value="1"/>
</dbReference>
<feature type="coiled-coil region" evidence="1">
    <location>
        <begin position="142"/>
        <end position="184"/>
    </location>
</feature>
<protein>
    <submittedName>
        <fullName evidence="3">Hemerythrin</fullName>
    </submittedName>
</protein>
<name>A0A343JDE9_9CLOT</name>
<reference evidence="3 4" key="1">
    <citation type="submission" date="2016-08" db="EMBL/GenBank/DDBJ databases">
        <title>Complete Genome Sequence Of The Indigo Reducing Clostridium isatidis DSM15098.</title>
        <authorList>
            <person name="Little G.T."/>
            <person name="Minton N.P."/>
        </authorList>
    </citation>
    <scope>NUCLEOTIDE SEQUENCE [LARGE SCALE GENOMIC DNA]</scope>
    <source>
        <strain evidence="3 4">DSM 15098</strain>
    </source>
</reference>
<dbReference type="RefSeq" id="WP_119865690.1">
    <property type="nucleotide sequence ID" value="NZ_CP016786.1"/>
</dbReference>